<sequence>MTRYLLRRIPSALLVLFAASILIFLLLRLVPGDPALTLAGPDATPEAVTAIRHQLGLDRSIPAQYLSWLGDIFSLDLGRSYLIGGRISDLVADGLGNTAVLAGAALLLAVLLAGAVSVAAVVWPSRWLHAVVAAATTTALALPTFVTSVLLVLVFAVALPVLPAGGLPPDGFIARPDIAVQYLILPAVCLALPAAAALTRFLTEALRTELGKPYVLTATALGIPHGQIVIRGALRNALPSALTALGLQAGQLLGGAVLVEAAFAWPGIGSLIEQGISRRDYPVVQVVLLLSVAIFVVIQLVTDLAHAWLDPRIRIGGLS</sequence>
<protein>
    <submittedName>
        <fullName evidence="9">ABC transporter permease</fullName>
    </submittedName>
</protein>
<evidence type="ECO:0000256" key="5">
    <source>
        <dbReference type="ARBA" id="ARBA00022989"/>
    </source>
</evidence>
<dbReference type="AlphaFoldDB" id="A0A7X6LZP6"/>
<keyword evidence="6 7" id="KW-0472">Membrane</keyword>
<dbReference type="InterPro" id="IPR000515">
    <property type="entry name" value="MetI-like"/>
</dbReference>
<dbReference type="PROSITE" id="PS50928">
    <property type="entry name" value="ABC_TM1"/>
    <property type="match status" value="1"/>
</dbReference>
<dbReference type="InterPro" id="IPR035906">
    <property type="entry name" value="MetI-like_sf"/>
</dbReference>
<proteinExistence type="inferred from homology"/>
<evidence type="ECO:0000313" key="10">
    <source>
        <dbReference type="Proteomes" id="UP000523447"/>
    </source>
</evidence>
<evidence type="ECO:0000259" key="8">
    <source>
        <dbReference type="PROSITE" id="PS50928"/>
    </source>
</evidence>
<keyword evidence="10" id="KW-1185">Reference proteome</keyword>
<accession>A0A7X6LZP6</accession>
<keyword evidence="2 7" id="KW-0813">Transport</keyword>
<reference evidence="9 10" key="1">
    <citation type="submission" date="2020-04" db="EMBL/GenBank/DDBJ databases">
        <title>MicrobeNet Type strains.</title>
        <authorList>
            <person name="Nicholson A.C."/>
        </authorList>
    </citation>
    <scope>NUCLEOTIDE SEQUENCE [LARGE SCALE GENOMIC DNA]</scope>
    <source>
        <strain evidence="9 10">DSM 44445</strain>
    </source>
</reference>
<name>A0A7X6LZP6_9NOCA</name>
<dbReference type="Proteomes" id="UP000523447">
    <property type="component" value="Unassembled WGS sequence"/>
</dbReference>
<evidence type="ECO:0000313" key="9">
    <source>
        <dbReference type="EMBL" id="NKY86815.1"/>
    </source>
</evidence>
<feature type="domain" description="ABC transmembrane type-1" evidence="8">
    <location>
        <begin position="95"/>
        <end position="302"/>
    </location>
</feature>
<dbReference type="GO" id="GO:0005886">
    <property type="term" value="C:plasma membrane"/>
    <property type="evidence" value="ECO:0007669"/>
    <property type="project" value="UniProtKB-SubCell"/>
</dbReference>
<dbReference type="RefSeq" id="WP_040721109.1">
    <property type="nucleotide sequence ID" value="NZ_CAWPHS010000004.1"/>
</dbReference>
<evidence type="ECO:0000256" key="1">
    <source>
        <dbReference type="ARBA" id="ARBA00004651"/>
    </source>
</evidence>
<organism evidence="9 10">
    <name type="scientific">Nocardia veterana</name>
    <dbReference type="NCBI Taxonomy" id="132249"/>
    <lineage>
        <taxon>Bacteria</taxon>
        <taxon>Bacillati</taxon>
        <taxon>Actinomycetota</taxon>
        <taxon>Actinomycetes</taxon>
        <taxon>Mycobacteriales</taxon>
        <taxon>Nocardiaceae</taxon>
        <taxon>Nocardia</taxon>
    </lineage>
</organism>
<dbReference type="Pfam" id="PF19300">
    <property type="entry name" value="BPD_transp_1_N"/>
    <property type="match status" value="1"/>
</dbReference>
<dbReference type="Gene3D" id="1.10.3720.10">
    <property type="entry name" value="MetI-like"/>
    <property type="match status" value="1"/>
</dbReference>
<dbReference type="GO" id="GO:0071916">
    <property type="term" value="F:dipeptide transmembrane transporter activity"/>
    <property type="evidence" value="ECO:0007669"/>
    <property type="project" value="TreeGrafter"/>
</dbReference>
<comment type="subcellular location">
    <subcellularLocation>
        <location evidence="1 7">Cell membrane</location>
        <topology evidence="1 7">Multi-pass membrane protein</topology>
    </subcellularLocation>
</comment>
<dbReference type="EMBL" id="JAAXPE010000012">
    <property type="protein sequence ID" value="NKY86815.1"/>
    <property type="molecule type" value="Genomic_DNA"/>
</dbReference>
<feature type="transmembrane region" description="Helical" evidence="7">
    <location>
        <begin position="286"/>
        <end position="309"/>
    </location>
</feature>
<evidence type="ECO:0000256" key="2">
    <source>
        <dbReference type="ARBA" id="ARBA00022448"/>
    </source>
</evidence>
<dbReference type="PANTHER" id="PTHR43163:SF6">
    <property type="entry name" value="DIPEPTIDE TRANSPORT SYSTEM PERMEASE PROTEIN DPPB-RELATED"/>
    <property type="match status" value="1"/>
</dbReference>
<dbReference type="SUPFAM" id="SSF161098">
    <property type="entry name" value="MetI-like"/>
    <property type="match status" value="1"/>
</dbReference>
<evidence type="ECO:0000256" key="6">
    <source>
        <dbReference type="ARBA" id="ARBA00023136"/>
    </source>
</evidence>
<keyword evidence="5 7" id="KW-1133">Transmembrane helix</keyword>
<keyword evidence="3" id="KW-1003">Cell membrane</keyword>
<dbReference type="Pfam" id="PF00528">
    <property type="entry name" value="BPD_transp_1"/>
    <property type="match status" value="1"/>
</dbReference>
<evidence type="ECO:0000256" key="7">
    <source>
        <dbReference type="RuleBase" id="RU363032"/>
    </source>
</evidence>
<keyword evidence="4 7" id="KW-0812">Transmembrane</keyword>
<feature type="transmembrane region" description="Helical" evidence="7">
    <location>
        <begin position="99"/>
        <end position="123"/>
    </location>
</feature>
<feature type="transmembrane region" description="Helical" evidence="7">
    <location>
        <begin position="130"/>
        <end position="159"/>
    </location>
</feature>
<comment type="caution">
    <text evidence="9">The sequence shown here is derived from an EMBL/GenBank/DDBJ whole genome shotgun (WGS) entry which is preliminary data.</text>
</comment>
<evidence type="ECO:0000256" key="4">
    <source>
        <dbReference type="ARBA" id="ARBA00022692"/>
    </source>
</evidence>
<evidence type="ECO:0000256" key="3">
    <source>
        <dbReference type="ARBA" id="ARBA00022475"/>
    </source>
</evidence>
<feature type="transmembrane region" description="Helical" evidence="7">
    <location>
        <begin position="179"/>
        <end position="202"/>
    </location>
</feature>
<comment type="similarity">
    <text evidence="7">Belongs to the binding-protein-dependent transport system permease family.</text>
</comment>
<gene>
    <name evidence="9" type="ORF">HGA07_14370</name>
</gene>
<dbReference type="PANTHER" id="PTHR43163">
    <property type="entry name" value="DIPEPTIDE TRANSPORT SYSTEM PERMEASE PROTEIN DPPB-RELATED"/>
    <property type="match status" value="1"/>
</dbReference>
<dbReference type="InterPro" id="IPR045621">
    <property type="entry name" value="BPD_transp_1_N"/>
</dbReference>